<dbReference type="InterPro" id="IPR011429">
    <property type="entry name" value="Cyt_c_Planctomycete-type"/>
</dbReference>
<dbReference type="AlphaFoldDB" id="A0A518BKS8"/>
<evidence type="ECO:0000256" key="4">
    <source>
        <dbReference type="PROSITE-ProRule" id="PRU00433"/>
    </source>
</evidence>
<dbReference type="Pfam" id="PF07637">
    <property type="entry name" value="PSD5"/>
    <property type="match status" value="1"/>
</dbReference>
<dbReference type="GO" id="GO:0009055">
    <property type="term" value="F:electron transfer activity"/>
    <property type="evidence" value="ECO:0007669"/>
    <property type="project" value="InterPro"/>
</dbReference>
<keyword evidence="3 4" id="KW-0408">Iron</keyword>
<dbReference type="RefSeq" id="WP_145065877.1">
    <property type="nucleotide sequence ID" value="NZ_CP036287.1"/>
</dbReference>
<dbReference type="Pfam" id="PF07624">
    <property type="entry name" value="PSD2"/>
    <property type="match status" value="1"/>
</dbReference>
<dbReference type="InterPro" id="IPR036909">
    <property type="entry name" value="Cyt_c-like_dom_sf"/>
</dbReference>
<evidence type="ECO:0000256" key="3">
    <source>
        <dbReference type="ARBA" id="ARBA00023004"/>
    </source>
</evidence>
<evidence type="ECO:0000256" key="2">
    <source>
        <dbReference type="ARBA" id="ARBA00022723"/>
    </source>
</evidence>
<dbReference type="InterPro" id="IPR031768">
    <property type="entry name" value="CBM60_xylan-bd"/>
</dbReference>
<keyword evidence="7" id="KW-1185">Reference proteome</keyword>
<name>A0A518BKS8_9BACT</name>
<keyword evidence="2 4" id="KW-0479">Metal-binding</keyword>
<dbReference type="GO" id="GO:0046872">
    <property type="term" value="F:metal ion binding"/>
    <property type="evidence" value="ECO:0007669"/>
    <property type="project" value="UniProtKB-KW"/>
</dbReference>
<accession>A0A518BKS8</accession>
<dbReference type="KEGG" id="pbap:Pla133_26690"/>
<dbReference type="EMBL" id="CP036287">
    <property type="protein sequence ID" value="QDU67581.1"/>
    <property type="molecule type" value="Genomic_DNA"/>
</dbReference>
<dbReference type="InterPro" id="IPR013036">
    <property type="entry name" value="DUF1587"/>
</dbReference>
<dbReference type="GO" id="GO:0020037">
    <property type="term" value="F:heme binding"/>
    <property type="evidence" value="ECO:0007669"/>
    <property type="project" value="InterPro"/>
</dbReference>
<dbReference type="Proteomes" id="UP000316921">
    <property type="component" value="Chromosome"/>
</dbReference>
<dbReference type="Pfam" id="PF07631">
    <property type="entry name" value="PSD4"/>
    <property type="match status" value="1"/>
</dbReference>
<proteinExistence type="predicted"/>
<dbReference type="SUPFAM" id="SSF46626">
    <property type="entry name" value="Cytochrome c"/>
    <property type="match status" value="1"/>
</dbReference>
<gene>
    <name evidence="6" type="ORF">Pla133_26690</name>
</gene>
<protein>
    <recommendedName>
        <fullName evidence="5">Cytochrome c domain-containing protein</fullName>
    </recommendedName>
</protein>
<dbReference type="Pfam" id="PF16841">
    <property type="entry name" value="CBM60"/>
    <property type="match status" value="1"/>
</dbReference>
<organism evidence="6 7">
    <name type="scientific">Engelhardtia mirabilis</name>
    <dbReference type="NCBI Taxonomy" id="2528011"/>
    <lineage>
        <taxon>Bacteria</taxon>
        <taxon>Pseudomonadati</taxon>
        <taxon>Planctomycetota</taxon>
        <taxon>Planctomycetia</taxon>
        <taxon>Planctomycetia incertae sedis</taxon>
        <taxon>Engelhardtia</taxon>
    </lineage>
</organism>
<dbReference type="InterPro" id="IPR011478">
    <property type="entry name" value="DUF1585"/>
</dbReference>
<evidence type="ECO:0000313" key="6">
    <source>
        <dbReference type="EMBL" id="QDU67581.1"/>
    </source>
</evidence>
<dbReference type="PROSITE" id="PS51007">
    <property type="entry name" value="CYTC"/>
    <property type="match status" value="1"/>
</dbReference>
<feature type="domain" description="Cytochrome c" evidence="5">
    <location>
        <begin position="33"/>
        <end position="114"/>
    </location>
</feature>
<sequence length="768" mass="83941">MPHLNAAPFLLALAAGALVGAGQAPDERALLSRDIEQVVTPFLEDFCVTCHGGDEPAGGLGLERSIDVESVQQAESEWRYLAQRVRLGQMPPSGEYAPTDDERADLVDWVERALALRYDPSMAPDPGAPVIRRLTRGQARATLRDLFAIEIGALGLLPEDDVALDFEGIGSAQHLPAASVDGLLEFARVAAREAVLYDSNGWPARVRHPAAELDPERQGRMASTREVGGPHEFPRPGQYVLRFAAWADQAGDEIARAGLVVDGETLASFEVHPERGDEPEVLELALTVQSAGTRQVAVRFENDYYQPDDPDPGQRDRNLALVWLEVEGPFEPPRLSPLLTSLLERHGVSLENEPPPGARRELLAELARAVWRRPPAEDDVERLAALSEELSPFGAGLRLTLEAMLASPRFWYRIEADGTGAGPVRALDGFELATRLSFWLWGSTPDQTLLDLAQSGALTEPDVLAQQVRRLLFDPRSRHLSEEFVPQWLALRRLQEREFDDRELVPSMVRETELLFEAVLREALPLRALLDAQFTFVDEDLARHYGITGVEGPHMRRVSTSGTGRRGLLGHASILAATSEPARTSPVLRGKWILDALLGDPPPAPPPGVPALAANQVASATSLRAQLELHRADPACAVCHDTMDPLGLALEGFGPRGRERSFDGAHPIDDRATLPGGSELHGAAGLVEFLCDDPRFLRTFVEKQLVFALGRALGPADRGEVARIVAGLDPRQATIVDVIQALAASHPFRFRRTIDPRPDPESPSRRPL</sequence>
<dbReference type="InterPro" id="IPR013042">
    <property type="entry name" value="DUF1592"/>
</dbReference>
<dbReference type="Pfam" id="PF07627">
    <property type="entry name" value="PSCyt3"/>
    <property type="match status" value="1"/>
</dbReference>
<dbReference type="Pfam" id="PF07626">
    <property type="entry name" value="PSD3"/>
    <property type="match status" value="1"/>
</dbReference>
<evidence type="ECO:0000313" key="7">
    <source>
        <dbReference type="Proteomes" id="UP000316921"/>
    </source>
</evidence>
<dbReference type="InterPro" id="IPR009056">
    <property type="entry name" value="Cyt_c-like_dom"/>
</dbReference>
<evidence type="ECO:0000259" key="5">
    <source>
        <dbReference type="PROSITE" id="PS51007"/>
    </source>
</evidence>
<keyword evidence="1 4" id="KW-0349">Heme</keyword>
<dbReference type="Pfam" id="PF07635">
    <property type="entry name" value="PSCyt1"/>
    <property type="match status" value="1"/>
</dbReference>
<dbReference type="InterPro" id="IPR013039">
    <property type="entry name" value="DUF1588"/>
</dbReference>
<reference evidence="6 7" key="1">
    <citation type="submission" date="2019-02" db="EMBL/GenBank/DDBJ databases">
        <title>Deep-cultivation of Planctomycetes and their phenomic and genomic characterization uncovers novel biology.</title>
        <authorList>
            <person name="Wiegand S."/>
            <person name="Jogler M."/>
            <person name="Boedeker C."/>
            <person name="Pinto D."/>
            <person name="Vollmers J."/>
            <person name="Rivas-Marin E."/>
            <person name="Kohn T."/>
            <person name="Peeters S.H."/>
            <person name="Heuer A."/>
            <person name="Rast P."/>
            <person name="Oberbeckmann S."/>
            <person name="Bunk B."/>
            <person name="Jeske O."/>
            <person name="Meyerdierks A."/>
            <person name="Storesund J.E."/>
            <person name="Kallscheuer N."/>
            <person name="Luecker S."/>
            <person name="Lage O.M."/>
            <person name="Pohl T."/>
            <person name="Merkel B.J."/>
            <person name="Hornburger P."/>
            <person name="Mueller R.-W."/>
            <person name="Bruemmer F."/>
            <person name="Labrenz M."/>
            <person name="Spormann A.M."/>
            <person name="Op den Camp H."/>
            <person name="Overmann J."/>
            <person name="Amann R."/>
            <person name="Jetten M.S.M."/>
            <person name="Mascher T."/>
            <person name="Medema M.H."/>
            <person name="Devos D.P."/>
            <person name="Kaster A.-K."/>
            <person name="Ovreas L."/>
            <person name="Rohde M."/>
            <person name="Galperin M.Y."/>
            <person name="Jogler C."/>
        </authorList>
    </citation>
    <scope>NUCLEOTIDE SEQUENCE [LARGE SCALE GENOMIC DNA]</scope>
    <source>
        <strain evidence="6 7">Pla133</strain>
    </source>
</reference>
<evidence type="ECO:0000256" key="1">
    <source>
        <dbReference type="ARBA" id="ARBA00022617"/>
    </source>
</evidence>
<dbReference type="InterPro" id="IPR013043">
    <property type="entry name" value="DUF1595"/>
</dbReference>